<evidence type="ECO:0000313" key="11">
    <source>
        <dbReference type="EMBL" id="MFC6005801.1"/>
    </source>
</evidence>
<dbReference type="PANTHER" id="PTHR33909">
    <property type="entry name" value="SEC TRANSLOCON ACCESSORY COMPLEX SUBUNIT YAJC"/>
    <property type="match status" value="1"/>
</dbReference>
<evidence type="ECO:0000256" key="4">
    <source>
        <dbReference type="ARBA" id="ARBA00022475"/>
    </source>
</evidence>
<keyword evidence="5" id="KW-0812">Transmembrane</keyword>
<keyword evidence="6" id="KW-0653">Protein transport</keyword>
<keyword evidence="12" id="KW-1185">Reference proteome</keyword>
<reference evidence="12" key="1">
    <citation type="journal article" date="2019" name="Int. J. Syst. Evol. Microbiol.">
        <title>The Global Catalogue of Microorganisms (GCM) 10K type strain sequencing project: providing services to taxonomists for standard genome sequencing and annotation.</title>
        <authorList>
            <consortium name="The Broad Institute Genomics Platform"/>
            <consortium name="The Broad Institute Genome Sequencing Center for Infectious Disease"/>
            <person name="Wu L."/>
            <person name="Ma J."/>
        </authorList>
    </citation>
    <scope>NUCLEOTIDE SEQUENCE [LARGE SCALE GENOMIC DNA]</scope>
    <source>
        <strain evidence="12">KACC 14249</strain>
    </source>
</reference>
<evidence type="ECO:0000256" key="6">
    <source>
        <dbReference type="ARBA" id="ARBA00022927"/>
    </source>
</evidence>
<dbReference type="EMBL" id="JBHSRD010000002">
    <property type="protein sequence ID" value="MFC6005801.1"/>
    <property type="molecule type" value="Genomic_DNA"/>
</dbReference>
<accession>A0ABW1J944</accession>
<evidence type="ECO:0000256" key="10">
    <source>
        <dbReference type="SAM" id="MobiDB-lite"/>
    </source>
</evidence>
<keyword evidence="8" id="KW-0811">Translocation</keyword>
<comment type="caution">
    <text evidence="11">The sequence shown here is derived from an EMBL/GenBank/DDBJ whole genome shotgun (WGS) entry which is preliminary data.</text>
</comment>
<dbReference type="SMART" id="SM01323">
    <property type="entry name" value="YajC"/>
    <property type="match status" value="1"/>
</dbReference>
<evidence type="ECO:0000256" key="7">
    <source>
        <dbReference type="ARBA" id="ARBA00022989"/>
    </source>
</evidence>
<keyword evidence="7" id="KW-1133">Transmembrane helix</keyword>
<evidence type="ECO:0000256" key="3">
    <source>
        <dbReference type="ARBA" id="ARBA00022448"/>
    </source>
</evidence>
<keyword evidence="9" id="KW-0472">Membrane</keyword>
<keyword evidence="3" id="KW-0813">Transport</keyword>
<feature type="region of interest" description="Disordered" evidence="10">
    <location>
        <begin position="84"/>
        <end position="108"/>
    </location>
</feature>
<evidence type="ECO:0000256" key="9">
    <source>
        <dbReference type="ARBA" id="ARBA00023136"/>
    </source>
</evidence>
<comment type="subcellular location">
    <subcellularLocation>
        <location evidence="1">Cell membrane</location>
        <topology evidence="1">Single-pass membrane protein</topology>
    </subcellularLocation>
</comment>
<dbReference type="PANTHER" id="PTHR33909:SF1">
    <property type="entry name" value="SEC TRANSLOCON ACCESSORY COMPLEX SUBUNIT YAJC"/>
    <property type="match status" value="1"/>
</dbReference>
<dbReference type="NCBIfam" id="TIGR00739">
    <property type="entry name" value="yajC"/>
    <property type="match status" value="1"/>
</dbReference>
<dbReference type="RefSeq" id="WP_345716677.1">
    <property type="nucleotide sequence ID" value="NZ_BAABFP010000005.1"/>
</dbReference>
<keyword evidence="4" id="KW-1003">Cell membrane</keyword>
<dbReference type="Pfam" id="PF02699">
    <property type="entry name" value="YajC"/>
    <property type="match status" value="1"/>
</dbReference>
<evidence type="ECO:0000313" key="12">
    <source>
        <dbReference type="Proteomes" id="UP001596189"/>
    </source>
</evidence>
<protein>
    <submittedName>
        <fullName evidence="11">Preprotein translocase subunit YajC</fullName>
    </submittedName>
</protein>
<name>A0ABW1J944_9ACTN</name>
<organism evidence="11 12">
    <name type="scientific">Angustibacter luteus</name>
    <dbReference type="NCBI Taxonomy" id="658456"/>
    <lineage>
        <taxon>Bacteria</taxon>
        <taxon>Bacillati</taxon>
        <taxon>Actinomycetota</taxon>
        <taxon>Actinomycetes</taxon>
        <taxon>Kineosporiales</taxon>
        <taxon>Kineosporiaceae</taxon>
    </lineage>
</organism>
<evidence type="ECO:0000256" key="8">
    <source>
        <dbReference type="ARBA" id="ARBA00023010"/>
    </source>
</evidence>
<sequence>MKASDLLIFALPVILLLFLFQSQRRRQRTFTSLQDQLAAGQEVVTTSGLYGRIVSLDERVVVLETGPGQTVRWDRRAIASVVPEDSVVPGDAPTPPADPAPDAQNDEK</sequence>
<gene>
    <name evidence="11" type="primary">yajC</name>
    <name evidence="11" type="ORF">ACFQDO_01555</name>
</gene>
<dbReference type="InterPro" id="IPR003849">
    <property type="entry name" value="Preprotein_translocase_YajC"/>
</dbReference>
<evidence type="ECO:0000256" key="2">
    <source>
        <dbReference type="ARBA" id="ARBA00006742"/>
    </source>
</evidence>
<dbReference type="Proteomes" id="UP001596189">
    <property type="component" value="Unassembled WGS sequence"/>
</dbReference>
<proteinExistence type="inferred from homology"/>
<evidence type="ECO:0000256" key="5">
    <source>
        <dbReference type="ARBA" id="ARBA00022692"/>
    </source>
</evidence>
<comment type="similarity">
    <text evidence="2">Belongs to the YajC family.</text>
</comment>
<evidence type="ECO:0000256" key="1">
    <source>
        <dbReference type="ARBA" id="ARBA00004162"/>
    </source>
</evidence>